<name>A0A0M6XXZ9_9HYPH</name>
<evidence type="ECO:0000313" key="2">
    <source>
        <dbReference type="EMBL" id="CTQ41660.1"/>
    </source>
</evidence>
<dbReference type="AlphaFoldDB" id="A0A0M6XXZ9"/>
<accession>A0A0M6XXZ9</accession>
<keyword evidence="1" id="KW-0812">Transmembrane</keyword>
<dbReference type="RefSeq" id="WP_055653505.1">
    <property type="nucleotide sequence ID" value="NZ_CXST01000001.1"/>
</dbReference>
<keyword evidence="1" id="KW-0472">Membrane</keyword>
<dbReference type="Proteomes" id="UP000048926">
    <property type="component" value="Unassembled WGS sequence"/>
</dbReference>
<evidence type="ECO:0000256" key="1">
    <source>
        <dbReference type="SAM" id="Phobius"/>
    </source>
</evidence>
<reference evidence="3" key="1">
    <citation type="submission" date="2015-07" db="EMBL/GenBank/DDBJ databases">
        <authorList>
            <person name="Rodrigo-Torres Lidia"/>
            <person name="Arahal R.David."/>
        </authorList>
    </citation>
    <scope>NUCLEOTIDE SEQUENCE [LARGE SCALE GENOMIC DNA]</scope>
    <source>
        <strain evidence="3">CECT 4801</strain>
    </source>
</reference>
<keyword evidence="3" id="KW-1185">Reference proteome</keyword>
<dbReference type="InterPro" id="IPR021265">
    <property type="entry name" value="DUF2842"/>
</dbReference>
<protein>
    <recommendedName>
        <fullName evidence="4">DUF2842 domain-containing protein</fullName>
    </recommendedName>
</protein>
<organism evidence="2 3">
    <name type="scientific">Roseibium aggregatum</name>
    <dbReference type="NCBI Taxonomy" id="187304"/>
    <lineage>
        <taxon>Bacteria</taxon>
        <taxon>Pseudomonadati</taxon>
        <taxon>Pseudomonadota</taxon>
        <taxon>Alphaproteobacteria</taxon>
        <taxon>Hyphomicrobiales</taxon>
        <taxon>Stappiaceae</taxon>
        <taxon>Roseibium</taxon>
    </lineage>
</organism>
<gene>
    <name evidence="2" type="ORF">LAL4801_00079</name>
</gene>
<sequence>MVPSFRKFIGMVLLVLFVVVYALTAMVIGDLTLQQSSNLVRFIYFGIAGLAWVIPAGAIIWWMERGGKSRT</sequence>
<dbReference type="EMBL" id="CXST01000001">
    <property type="protein sequence ID" value="CTQ41660.1"/>
    <property type="molecule type" value="Genomic_DNA"/>
</dbReference>
<feature type="transmembrane region" description="Helical" evidence="1">
    <location>
        <begin position="12"/>
        <end position="33"/>
    </location>
</feature>
<feature type="transmembrane region" description="Helical" evidence="1">
    <location>
        <begin position="39"/>
        <end position="63"/>
    </location>
</feature>
<dbReference type="OrthoDB" id="7510023at2"/>
<proteinExistence type="predicted"/>
<keyword evidence="1" id="KW-1133">Transmembrane helix</keyword>
<dbReference type="Pfam" id="PF11003">
    <property type="entry name" value="DUF2842"/>
    <property type="match status" value="1"/>
</dbReference>
<evidence type="ECO:0008006" key="4">
    <source>
        <dbReference type="Google" id="ProtNLM"/>
    </source>
</evidence>
<evidence type="ECO:0000313" key="3">
    <source>
        <dbReference type="Proteomes" id="UP000048926"/>
    </source>
</evidence>